<evidence type="ECO:0000256" key="2">
    <source>
        <dbReference type="ARBA" id="ARBA00022598"/>
    </source>
</evidence>
<sequence>MGEAKRFSTIRTLINRNAMLYPDNVAIKEVEGSRSYTYQAAKDRINRMGNALRGLGARKGDRVAILSQNSFEYIESALSVPNAGLVYVVCNFRLAPPEIAAVLSDAEPTILIVQEQFAEMAKHIKADIPSIRQFIYFGSPEKKPEGWHDYEELIAKSSPAEQTIDVFEDDIAMLMYTSGTTGLPKGVMQTHGNFYHAGRVCSKNNNLTMDDRVFIVCPMYHITAHYTFFGSFYTACPAYIFTKWDVPLFLSATEKHRLTAGMFATPMIMMILDFPDLGKHDVSSWRTLWFAGAGIIPSVYRQFIHTFGNILGEHHGTTESTGVTTNLSVRDIEEAFERGDDKILESCGRASYDMEILIVDDNNEIVPPGGIGEMIARGPGMSLGYWKKEEATGKVFKGEWFHTEDICSIDERGYIRVIDRMKDMIITGGENVYPAEIEKVLHQHPCVKESCVIGTPHPVWGEAVTAVVVLKNGENMAPSEFTNFCKGKIAGYKVPKVVYIVSELPRNAAGKILKRELREQYCSAKTE</sequence>
<organism evidence="5 6">
    <name type="scientific">Syntrophorhabdus aromaticivorans</name>
    <dbReference type="NCBI Taxonomy" id="328301"/>
    <lineage>
        <taxon>Bacteria</taxon>
        <taxon>Pseudomonadati</taxon>
        <taxon>Thermodesulfobacteriota</taxon>
        <taxon>Syntrophorhabdia</taxon>
        <taxon>Syntrophorhabdales</taxon>
        <taxon>Syntrophorhabdaceae</taxon>
        <taxon>Syntrophorhabdus</taxon>
    </lineage>
</organism>
<dbReference type="InterPro" id="IPR045851">
    <property type="entry name" value="AMP-bd_C_sf"/>
</dbReference>
<evidence type="ECO:0000256" key="1">
    <source>
        <dbReference type="ARBA" id="ARBA00006432"/>
    </source>
</evidence>
<evidence type="ECO:0000313" key="5">
    <source>
        <dbReference type="EMBL" id="NLW35793.1"/>
    </source>
</evidence>
<dbReference type="PANTHER" id="PTHR43201:SF5">
    <property type="entry name" value="MEDIUM-CHAIN ACYL-COA LIGASE ACSF2, MITOCHONDRIAL"/>
    <property type="match status" value="1"/>
</dbReference>
<accession>A0A971S153</accession>
<dbReference type="FunFam" id="3.30.300.30:FF:000008">
    <property type="entry name" value="2,3-dihydroxybenzoate-AMP ligase"/>
    <property type="match status" value="1"/>
</dbReference>
<dbReference type="Pfam" id="PF00501">
    <property type="entry name" value="AMP-binding"/>
    <property type="match status" value="1"/>
</dbReference>
<protein>
    <submittedName>
        <fullName evidence="5">AMP-binding protein</fullName>
    </submittedName>
</protein>
<dbReference type="InterPro" id="IPR025110">
    <property type="entry name" value="AMP-bd_C"/>
</dbReference>
<dbReference type="PANTHER" id="PTHR43201">
    <property type="entry name" value="ACYL-COA SYNTHETASE"/>
    <property type="match status" value="1"/>
</dbReference>
<dbReference type="Gene3D" id="3.30.300.30">
    <property type="match status" value="1"/>
</dbReference>
<dbReference type="SUPFAM" id="SSF56801">
    <property type="entry name" value="Acetyl-CoA synthetase-like"/>
    <property type="match status" value="1"/>
</dbReference>
<feature type="domain" description="AMP-binding enzyme C-terminal" evidence="4">
    <location>
        <begin position="436"/>
        <end position="511"/>
    </location>
</feature>
<keyword evidence="2" id="KW-0436">Ligase</keyword>
<evidence type="ECO:0000313" key="6">
    <source>
        <dbReference type="Proteomes" id="UP000777265"/>
    </source>
</evidence>
<dbReference type="InterPro" id="IPR020845">
    <property type="entry name" value="AMP-binding_CS"/>
</dbReference>
<dbReference type="Proteomes" id="UP000777265">
    <property type="component" value="Unassembled WGS sequence"/>
</dbReference>
<proteinExistence type="inferred from homology"/>
<dbReference type="InterPro" id="IPR000873">
    <property type="entry name" value="AMP-dep_synth/lig_dom"/>
</dbReference>
<dbReference type="PROSITE" id="PS00455">
    <property type="entry name" value="AMP_BINDING"/>
    <property type="match status" value="1"/>
</dbReference>
<name>A0A971S153_9BACT</name>
<dbReference type="EMBL" id="JAAYEE010000172">
    <property type="protein sequence ID" value="NLW35793.1"/>
    <property type="molecule type" value="Genomic_DNA"/>
</dbReference>
<gene>
    <name evidence="5" type="ORF">GXY80_09980</name>
</gene>
<dbReference type="InterPro" id="IPR042099">
    <property type="entry name" value="ANL_N_sf"/>
</dbReference>
<dbReference type="Gene3D" id="3.40.50.12780">
    <property type="entry name" value="N-terminal domain of ligase-like"/>
    <property type="match status" value="1"/>
</dbReference>
<evidence type="ECO:0000259" key="3">
    <source>
        <dbReference type="Pfam" id="PF00501"/>
    </source>
</evidence>
<feature type="domain" description="AMP-dependent synthetase/ligase" evidence="3">
    <location>
        <begin position="16"/>
        <end position="386"/>
    </location>
</feature>
<comment type="similarity">
    <text evidence="1">Belongs to the ATP-dependent AMP-binding enzyme family.</text>
</comment>
<reference evidence="5" key="1">
    <citation type="journal article" date="2020" name="Biotechnol. Biofuels">
        <title>New insights from the biogas microbiome by comprehensive genome-resolved metagenomics of nearly 1600 species originating from multiple anaerobic digesters.</title>
        <authorList>
            <person name="Campanaro S."/>
            <person name="Treu L."/>
            <person name="Rodriguez-R L.M."/>
            <person name="Kovalovszki A."/>
            <person name="Ziels R.M."/>
            <person name="Maus I."/>
            <person name="Zhu X."/>
            <person name="Kougias P.G."/>
            <person name="Basile A."/>
            <person name="Luo G."/>
            <person name="Schluter A."/>
            <person name="Konstantinidis K.T."/>
            <person name="Angelidaki I."/>
        </authorList>
    </citation>
    <scope>NUCLEOTIDE SEQUENCE</scope>
    <source>
        <strain evidence="5">AS06rmzACSIP_7</strain>
    </source>
</reference>
<dbReference type="GO" id="GO:0006631">
    <property type="term" value="P:fatty acid metabolic process"/>
    <property type="evidence" value="ECO:0007669"/>
    <property type="project" value="TreeGrafter"/>
</dbReference>
<reference evidence="5" key="2">
    <citation type="submission" date="2020-01" db="EMBL/GenBank/DDBJ databases">
        <authorList>
            <person name="Campanaro S."/>
        </authorList>
    </citation>
    <scope>NUCLEOTIDE SEQUENCE</scope>
    <source>
        <strain evidence="5">AS06rmzACSIP_7</strain>
    </source>
</reference>
<comment type="caution">
    <text evidence="5">The sequence shown here is derived from an EMBL/GenBank/DDBJ whole genome shotgun (WGS) entry which is preliminary data.</text>
</comment>
<evidence type="ECO:0000259" key="4">
    <source>
        <dbReference type="Pfam" id="PF13193"/>
    </source>
</evidence>
<dbReference type="Pfam" id="PF13193">
    <property type="entry name" value="AMP-binding_C"/>
    <property type="match status" value="1"/>
</dbReference>
<dbReference type="GO" id="GO:0031956">
    <property type="term" value="F:medium-chain fatty acid-CoA ligase activity"/>
    <property type="evidence" value="ECO:0007669"/>
    <property type="project" value="TreeGrafter"/>
</dbReference>
<dbReference type="AlphaFoldDB" id="A0A971S153"/>